<feature type="non-terminal residue" evidence="2">
    <location>
        <position position="131"/>
    </location>
</feature>
<gene>
    <name evidence="2" type="ORF">OS493_032789</name>
</gene>
<feature type="region of interest" description="Disordered" evidence="1">
    <location>
        <begin position="1"/>
        <end position="35"/>
    </location>
</feature>
<evidence type="ECO:0000313" key="3">
    <source>
        <dbReference type="Proteomes" id="UP001163046"/>
    </source>
</evidence>
<evidence type="ECO:0000313" key="2">
    <source>
        <dbReference type="EMBL" id="KAJ7382828.1"/>
    </source>
</evidence>
<evidence type="ECO:0000256" key="1">
    <source>
        <dbReference type="SAM" id="MobiDB-lite"/>
    </source>
</evidence>
<dbReference type="Proteomes" id="UP001163046">
    <property type="component" value="Unassembled WGS sequence"/>
</dbReference>
<feature type="compositionally biased region" description="Acidic residues" evidence="1">
    <location>
        <begin position="25"/>
        <end position="35"/>
    </location>
</feature>
<name>A0A9X0D219_9CNID</name>
<keyword evidence="3" id="KW-1185">Reference proteome</keyword>
<proteinExistence type="predicted"/>
<accession>A0A9X0D219</accession>
<dbReference type="OrthoDB" id="5952622at2759"/>
<dbReference type="EMBL" id="MU825914">
    <property type="protein sequence ID" value="KAJ7382828.1"/>
    <property type="molecule type" value="Genomic_DNA"/>
</dbReference>
<dbReference type="AlphaFoldDB" id="A0A9X0D219"/>
<comment type="caution">
    <text evidence="2">The sequence shown here is derived from an EMBL/GenBank/DDBJ whole genome shotgun (WGS) entry which is preliminary data.</text>
</comment>
<protein>
    <submittedName>
        <fullName evidence="2">Uncharacterized protein</fullName>
    </submittedName>
</protein>
<organism evidence="2 3">
    <name type="scientific">Desmophyllum pertusum</name>
    <dbReference type="NCBI Taxonomy" id="174260"/>
    <lineage>
        <taxon>Eukaryota</taxon>
        <taxon>Metazoa</taxon>
        <taxon>Cnidaria</taxon>
        <taxon>Anthozoa</taxon>
        <taxon>Hexacorallia</taxon>
        <taxon>Scleractinia</taxon>
        <taxon>Caryophylliina</taxon>
        <taxon>Caryophylliidae</taxon>
        <taxon>Desmophyllum</taxon>
    </lineage>
</organism>
<reference evidence="2" key="1">
    <citation type="submission" date="2023-01" db="EMBL/GenBank/DDBJ databases">
        <title>Genome assembly of the deep-sea coral Lophelia pertusa.</title>
        <authorList>
            <person name="Herrera S."/>
            <person name="Cordes E."/>
        </authorList>
    </citation>
    <scope>NUCLEOTIDE SEQUENCE</scope>
    <source>
        <strain evidence="2">USNM1676648</strain>
        <tissue evidence="2">Polyp</tissue>
    </source>
</reference>
<sequence>MPKESVVKNGPESPDLESLNIQDNEHDDSDEEHDQDCEINVDLQAESFQVKGSFHQERYKQALSLCDNAKGQKQAVSLRVVFEPENIQDKNAIKFEVYFDNEWHMIGYCGVRKIPKLRKAMNAHEIKTISL</sequence>